<dbReference type="OrthoDB" id="3363533at2759"/>
<comment type="caution">
    <text evidence="2">The sequence shown here is derived from an EMBL/GenBank/DDBJ whole genome shotgun (WGS) entry which is preliminary data.</text>
</comment>
<dbReference type="EMBL" id="JAACJP010000004">
    <property type="protein sequence ID" value="KAF5384838.1"/>
    <property type="molecule type" value="Genomic_DNA"/>
</dbReference>
<keyword evidence="3" id="KW-1185">Reference proteome</keyword>
<dbReference type="AlphaFoldDB" id="A0A8H5HK68"/>
<name>A0A8H5HK68_9AGAR</name>
<organism evidence="2 3">
    <name type="scientific">Tricholomella constricta</name>
    <dbReference type="NCBI Taxonomy" id="117010"/>
    <lineage>
        <taxon>Eukaryota</taxon>
        <taxon>Fungi</taxon>
        <taxon>Dikarya</taxon>
        <taxon>Basidiomycota</taxon>
        <taxon>Agaricomycotina</taxon>
        <taxon>Agaricomycetes</taxon>
        <taxon>Agaricomycetidae</taxon>
        <taxon>Agaricales</taxon>
        <taxon>Tricholomatineae</taxon>
        <taxon>Lyophyllaceae</taxon>
        <taxon>Tricholomella</taxon>
    </lineage>
</organism>
<evidence type="ECO:0000313" key="2">
    <source>
        <dbReference type="EMBL" id="KAF5384838.1"/>
    </source>
</evidence>
<sequence length="292" mass="33140">MSRLNLKKLLVMMRASMMRGHKTVRGCDASRVLYALDEANAILSYLITCPQFVFTSPTRLQRDAKACTPTTMRRAQSVRHYARPSLALGADDLGMLREGDETNEDVLRRQLLDKDRENDKLQTQIQLLQAQLAQRPPLEAVQELEKEYKNLDLLLQGTQRENERCMAELERAKTREKMLERELTKLAGENWQSSLDITPAPVHNTPVLSSPALGSGIRRHGASASISMNMNSYTSTGDEKDASARVEQVRMLILGMEQRLQVREEKLAKSIERAESQERRFEEGRTALLAET</sequence>
<accession>A0A8H5HK68</accession>
<dbReference type="Proteomes" id="UP000565441">
    <property type="component" value="Unassembled WGS sequence"/>
</dbReference>
<evidence type="ECO:0000313" key="3">
    <source>
        <dbReference type="Proteomes" id="UP000565441"/>
    </source>
</evidence>
<protein>
    <submittedName>
        <fullName evidence="2">Uncharacterized protein</fullName>
    </submittedName>
</protein>
<evidence type="ECO:0000256" key="1">
    <source>
        <dbReference type="SAM" id="Coils"/>
    </source>
</evidence>
<reference evidence="2 3" key="1">
    <citation type="journal article" date="2020" name="ISME J.">
        <title>Uncovering the hidden diversity of litter-decomposition mechanisms in mushroom-forming fungi.</title>
        <authorList>
            <person name="Floudas D."/>
            <person name="Bentzer J."/>
            <person name="Ahren D."/>
            <person name="Johansson T."/>
            <person name="Persson P."/>
            <person name="Tunlid A."/>
        </authorList>
    </citation>
    <scope>NUCLEOTIDE SEQUENCE [LARGE SCALE GENOMIC DNA]</scope>
    <source>
        <strain evidence="2 3">CBS 661.87</strain>
    </source>
</reference>
<feature type="coiled-coil region" evidence="1">
    <location>
        <begin position="111"/>
        <end position="189"/>
    </location>
</feature>
<keyword evidence="1" id="KW-0175">Coiled coil</keyword>
<proteinExistence type="predicted"/>
<gene>
    <name evidence="2" type="ORF">D9615_000905</name>
</gene>